<evidence type="ECO:0000256" key="5">
    <source>
        <dbReference type="ARBA" id="ARBA00022737"/>
    </source>
</evidence>
<dbReference type="GO" id="GO:0010557">
    <property type="term" value="P:positive regulation of macromolecule biosynthetic process"/>
    <property type="evidence" value="ECO:0007669"/>
    <property type="project" value="UniProtKB-ARBA"/>
</dbReference>
<evidence type="ECO:0000256" key="15">
    <source>
        <dbReference type="PROSITE-ProRule" id="PRU00042"/>
    </source>
</evidence>
<dbReference type="FunFam" id="3.30.160.60:FF:000222">
    <property type="entry name" value="Putative transcriptional repressor ctcf"/>
    <property type="match status" value="1"/>
</dbReference>
<keyword evidence="7" id="KW-0862">Zinc</keyword>
<evidence type="ECO:0000256" key="6">
    <source>
        <dbReference type="ARBA" id="ARBA00022771"/>
    </source>
</evidence>
<evidence type="ECO:0000256" key="1">
    <source>
        <dbReference type="ARBA" id="ARBA00004123"/>
    </source>
</evidence>
<feature type="domain" description="C2H2-type" evidence="17">
    <location>
        <begin position="544"/>
        <end position="572"/>
    </location>
</feature>
<proteinExistence type="inferred from homology"/>
<dbReference type="SMART" id="SM00355">
    <property type="entry name" value="ZnF_C2H2"/>
    <property type="match status" value="11"/>
</dbReference>
<dbReference type="eggNOG" id="KOG1721">
    <property type="taxonomic scope" value="Eukaryota"/>
</dbReference>
<feature type="domain" description="C2H2-type" evidence="17">
    <location>
        <begin position="576"/>
        <end position="594"/>
    </location>
</feature>
<dbReference type="GO" id="GO:0000977">
    <property type="term" value="F:RNA polymerase II transcription regulatory region sequence-specific DNA binding"/>
    <property type="evidence" value="ECO:0007669"/>
    <property type="project" value="TreeGrafter"/>
</dbReference>
<dbReference type="PROSITE" id="PS00028">
    <property type="entry name" value="ZINC_FINGER_C2H2_1"/>
    <property type="match status" value="8"/>
</dbReference>
<evidence type="ECO:0000256" key="2">
    <source>
        <dbReference type="ARBA" id="ARBA00006991"/>
    </source>
</evidence>
<evidence type="ECO:0000256" key="9">
    <source>
        <dbReference type="ARBA" id="ARBA00023125"/>
    </source>
</evidence>
<evidence type="ECO:0000259" key="17">
    <source>
        <dbReference type="PROSITE" id="PS50157"/>
    </source>
</evidence>
<dbReference type="InterPro" id="IPR036236">
    <property type="entry name" value="Znf_C2H2_sf"/>
</dbReference>
<feature type="domain" description="C2H2-type" evidence="17">
    <location>
        <begin position="458"/>
        <end position="482"/>
    </location>
</feature>
<dbReference type="RefSeq" id="XP_006024135.1">
    <property type="nucleotide sequence ID" value="XM_006024073.3"/>
</dbReference>
<evidence type="ECO:0000256" key="12">
    <source>
        <dbReference type="ARBA" id="ARBA00023242"/>
    </source>
</evidence>
<evidence type="ECO:0000256" key="7">
    <source>
        <dbReference type="ARBA" id="ARBA00022833"/>
    </source>
</evidence>
<feature type="domain" description="C2H2-type" evidence="17">
    <location>
        <begin position="372"/>
        <end position="399"/>
    </location>
</feature>
<dbReference type="PANTHER" id="PTHR24379">
    <property type="entry name" value="KRAB AND ZINC FINGER DOMAIN-CONTAINING"/>
    <property type="match status" value="1"/>
</dbReference>
<comment type="subcellular location">
    <subcellularLocation>
        <location evidence="1">Nucleus</location>
    </subcellularLocation>
</comment>
<comment type="similarity">
    <text evidence="13">Belongs to the CTCF zinc-finger protein family.</text>
</comment>
<feature type="region of interest" description="Disordered" evidence="16">
    <location>
        <begin position="26"/>
        <end position="78"/>
    </location>
</feature>
<dbReference type="GO" id="GO:0005634">
    <property type="term" value="C:nucleus"/>
    <property type="evidence" value="ECO:0007669"/>
    <property type="project" value="UniProtKB-SubCell"/>
</dbReference>
<keyword evidence="5" id="KW-0677">Repeat</keyword>
<evidence type="ECO:0000256" key="4">
    <source>
        <dbReference type="ARBA" id="ARBA00022723"/>
    </source>
</evidence>
<keyword evidence="11" id="KW-0804">Transcription</keyword>
<feature type="domain" description="C2H2-type" evidence="17">
    <location>
        <begin position="488"/>
        <end position="515"/>
    </location>
</feature>
<dbReference type="FunFam" id="3.30.160.60:FF:000420">
    <property type="entry name" value="Putative transcriptional repressor ctcf"/>
    <property type="match status" value="1"/>
</dbReference>
<dbReference type="InterPro" id="IPR013087">
    <property type="entry name" value="Znf_C2H2_type"/>
</dbReference>
<comment type="similarity">
    <text evidence="2">Belongs to the krueppel C2H2-type zinc-finger protein family.</text>
</comment>
<keyword evidence="6 15" id="KW-0863">Zinc-finger</keyword>
<dbReference type="STRING" id="38654.A0A1U7RUF1"/>
<feature type="domain" description="C2H2-type" evidence="17">
    <location>
        <begin position="400"/>
        <end position="427"/>
    </location>
</feature>
<gene>
    <name evidence="19" type="primary">CTCFL</name>
</gene>
<feature type="region of interest" description="Disordered" evidence="16">
    <location>
        <begin position="234"/>
        <end position="261"/>
    </location>
</feature>
<keyword evidence="10" id="KW-0010">Activator</keyword>
<organism evidence="18 19">
    <name type="scientific">Alligator sinensis</name>
    <name type="common">Chinese alligator</name>
    <dbReference type="NCBI Taxonomy" id="38654"/>
    <lineage>
        <taxon>Eukaryota</taxon>
        <taxon>Metazoa</taxon>
        <taxon>Chordata</taxon>
        <taxon>Craniata</taxon>
        <taxon>Vertebrata</taxon>
        <taxon>Euteleostomi</taxon>
        <taxon>Archelosauria</taxon>
        <taxon>Archosauria</taxon>
        <taxon>Crocodylia</taxon>
        <taxon>Alligatoridae</taxon>
        <taxon>Alligatorinae</taxon>
        <taxon>Alligator</taxon>
    </lineage>
</organism>
<evidence type="ECO:0000313" key="18">
    <source>
        <dbReference type="Proteomes" id="UP000189705"/>
    </source>
</evidence>
<feature type="domain" description="C2H2-type" evidence="17">
    <location>
        <begin position="343"/>
        <end position="371"/>
    </location>
</feature>
<accession>A0A1U7RUF1</accession>
<dbReference type="Pfam" id="PF00096">
    <property type="entry name" value="zf-C2H2"/>
    <property type="match status" value="3"/>
</dbReference>
<keyword evidence="4" id="KW-0479">Metal-binding</keyword>
<dbReference type="FunFam" id="3.30.160.60:FF:000373">
    <property type="entry name" value="Putative transcriptional repressor ctcf"/>
    <property type="match status" value="1"/>
</dbReference>
<sequence length="680" mass="75808">MRVSEGSGDLGVPGCRGSPSVFLCQVPPAMEAPPEPFTQSKGAARSPEGARQEAAGAGISRVGLGDQDGEGAGVASPAQVLLGGGEGRAGAAPAGEAGKHLLVLQTVHLQAGEEDEEKEAEPQGGVRVVMQDEAPVVVVGEGVGVQQDVPPGVAISLQDGIYTFHDMELMQISVLQDAAPGKSKESKSTEKFADVLLIKIDRSKEVLAVEGKVHQAPTAEELRGSELPALEGKKIQSCKPDGGGSASHHDYKEEDATPSEEADIKYTETFRAQTNALQQKEAEKETFSCVLCTFTCLRMSSLNRHMKIHSDEKPHLCHLCLRAFRTVTLLRNHMNTHTGTRPYKCSDCDMAFVTSGELARHRRYKHTLEKPFKCTLCKYCSVEASKLKRHIRSHTGERPYHCSLCSYASKDTYKLKRHMITHSGEKPYQCYVCQARFTQSGTMKIHVLQKHSENVPRHQCPRCETVIARKSDLRVHLRNLHSHLAVALKCSYCEAVFHERYALIQHKKTHRNEKKFKCDQCSYACKQERHLIVHKRIHTGEKPFICLCCSKCFRQKQLLTVHFRKYHDSDFKPTVFECPKCGKSYSRWSNMHKHAETCGFMRANTITSSKGSKGKKKRCRSLEHAKQEAVDQGSFQDVSIMNMEDCGTEIVPVTYGIEMTTPREQKTEITCEMLFDTMDK</sequence>
<dbReference type="Proteomes" id="UP000189705">
    <property type="component" value="Unplaced"/>
</dbReference>
<evidence type="ECO:0000256" key="3">
    <source>
        <dbReference type="ARBA" id="ARBA00022491"/>
    </source>
</evidence>
<keyword evidence="18" id="KW-1185">Reference proteome</keyword>
<dbReference type="SUPFAM" id="SSF57667">
    <property type="entry name" value="beta-beta-alpha zinc fingers"/>
    <property type="match status" value="7"/>
</dbReference>
<dbReference type="GeneID" id="102377179"/>
<dbReference type="FunFam" id="3.30.160.60:FF:001370">
    <property type="entry name" value="Zinc finger protein"/>
    <property type="match status" value="1"/>
</dbReference>
<feature type="domain" description="C2H2-type" evidence="17">
    <location>
        <begin position="287"/>
        <end position="314"/>
    </location>
</feature>
<dbReference type="PROSITE" id="PS50157">
    <property type="entry name" value="ZINC_FINGER_C2H2_2"/>
    <property type="match status" value="11"/>
</dbReference>
<reference evidence="19" key="1">
    <citation type="submission" date="2025-08" db="UniProtKB">
        <authorList>
            <consortium name="RefSeq"/>
        </authorList>
    </citation>
    <scope>IDENTIFICATION</scope>
</reference>
<dbReference type="GO" id="GO:0000981">
    <property type="term" value="F:DNA-binding transcription factor activity, RNA polymerase II-specific"/>
    <property type="evidence" value="ECO:0007669"/>
    <property type="project" value="TreeGrafter"/>
</dbReference>
<feature type="domain" description="C2H2-type" evidence="17">
    <location>
        <begin position="428"/>
        <end position="456"/>
    </location>
</feature>
<dbReference type="FunFam" id="3.30.160.60:FF:000049">
    <property type="entry name" value="transcriptional repressor CTCF isoform X1"/>
    <property type="match status" value="2"/>
</dbReference>
<protein>
    <recommendedName>
        <fullName evidence="14">CCCTC-binding factor</fullName>
    </recommendedName>
</protein>
<dbReference type="PANTHER" id="PTHR24379:SF81">
    <property type="entry name" value="CCCTC-BINDING FACTOR LIKE"/>
    <property type="match status" value="1"/>
</dbReference>
<name>A0A1U7RUF1_ALLSI</name>
<feature type="domain" description="C2H2-type" evidence="17">
    <location>
        <begin position="315"/>
        <end position="342"/>
    </location>
</feature>
<dbReference type="InParanoid" id="A0A1U7RUF1"/>
<dbReference type="Gene3D" id="3.30.160.60">
    <property type="entry name" value="Classic Zinc Finger"/>
    <property type="match status" value="9"/>
</dbReference>
<evidence type="ECO:0000256" key="8">
    <source>
        <dbReference type="ARBA" id="ARBA00023015"/>
    </source>
</evidence>
<dbReference type="KEGG" id="asn:102377179"/>
<evidence type="ECO:0000256" key="16">
    <source>
        <dbReference type="SAM" id="MobiDB-lite"/>
    </source>
</evidence>
<keyword evidence="8" id="KW-0805">Transcription regulation</keyword>
<evidence type="ECO:0000256" key="14">
    <source>
        <dbReference type="ARBA" id="ARBA00079129"/>
    </source>
</evidence>
<keyword evidence="9" id="KW-0238">DNA-binding</keyword>
<dbReference type="OrthoDB" id="6077919at2759"/>
<evidence type="ECO:0000256" key="13">
    <source>
        <dbReference type="ARBA" id="ARBA00061457"/>
    </source>
</evidence>
<dbReference type="CTD" id="140690"/>
<evidence type="ECO:0000256" key="10">
    <source>
        <dbReference type="ARBA" id="ARBA00023159"/>
    </source>
</evidence>
<evidence type="ECO:0000313" key="19">
    <source>
        <dbReference type="RefSeq" id="XP_006024135.1"/>
    </source>
</evidence>
<dbReference type="FunFam" id="3.30.160.60:FF:000283">
    <property type="entry name" value="Putative transcriptional repressor ctcf"/>
    <property type="match status" value="1"/>
</dbReference>
<evidence type="ECO:0000256" key="11">
    <source>
        <dbReference type="ARBA" id="ARBA00023163"/>
    </source>
</evidence>
<dbReference type="AlphaFoldDB" id="A0A1U7RUF1"/>
<keyword evidence="3" id="KW-0678">Repressor</keyword>
<dbReference type="GO" id="GO:0008270">
    <property type="term" value="F:zinc ion binding"/>
    <property type="evidence" value="ECO:0007669"/>
    <property type="project" value="UniProtKB-KW"/>
</dbReference>
<keyword evidence="12" id="KW-0539">Nucleus</keyword>
<feature type="domain" description="C2H2-type" evidence="17">
    <location>
        <begin position="516"/>
        <end position="543"/>
    </location>
</feature>